<dbReference type="HAMAP" id="MF_01152">
    <property type="entry name" value="DnaJ"/>
    <property type="match status" value="1"/>
</dbReference>
<dbReference type="Gene3D" id="2.10.230.10">
    <property type="entry name" value="Heat shock protein DnaJ, cysteine-rich domain"/>
    <property type="match status" value="1"/>
</dbReference>
<feature type="zinc finger region" description="CR-type" evidence="8">
    <location>
        <begin position="134"/>
        <end position="212"/>
    </location>
</feature>
<feature type="binding site" evidence="7">
    <location>
        <position position="147"/>
    </location>
    <ligand>
        <name>Zn(2+)</name>
        <dbReference type="ChEBI" id="CHEBI:29105"/>
        <label>1</label>
    </ligand>
</feature>
<name>A0ABZ2LN82_9BACT</name>
<protein>
    <recommendedName>
        <fullName evidence="7">Chaperone protein DnaJ</fullName>
    </recommendedName>
</protein>
<evidence type="ECO:0000256" key="2">
    <source>
        <dbReference type="ARBA" id="ARBA00022723"/>
    </source>
</evidence>
<evidence type="ECO:0000256" key="8">
    <source>
        <dbReference type="PROSITE-ProRule" id="PRU00546"/>
    </source>
</evidence>
<dbReference type="PROSITE" id="PS51188">
    <property type="entry name" value="ZF_CR"/>
    <property type="match status" value="1"/>
</dbReference>
<dbReference type="InterPro" id="IPR001623">
    <property type="entry name" value="DnaJ_domain"/>
</dbReference>
<dbReference type="Gene3D" id="1.10.287.110">
    <property type="entry name" value="DnaJ domain"/>
    <property type="match status" value="1"/>
</dbReference>
<evidence type="ECO:0000256" key="1">
    <source>
        <dbReference type="ARBA" id="ARBA00022705"/>
    </source>
</evidence>
<sequence>MSKRCYYEVLGVSKDASADELRRAYKKEALKHHPDRNQGNPRAEALFKEVNEAYQVLSDEQKRRIYDQFGFAGLEGGGPASPGDMGDVFSHMQDLFTEMFSGGGPFGFGGNRQPRRGGDLRVQQRLTLREAAFGCKREVVVHAPSRCDDCGGSGGAAGSKPETCSGCRGTGQVSTARGFVMFTAPCARCQGRGQVIRNVCKTCKGEGMVAKPRKVTVNFPAGIDSGQRLRVQGQGMPGPGNVPAGDLYVEIDVEDDPRFERDGTDLVTRVNVGFVEAALGADVMVPSIGPETDSADDTGPASAKSTLTVTIPAGTQSGAVFTLKGQGIPRLDGRGRGCLIVVVQVQVPTALTARARELLELLDEELRVGADADAEGVSRRRVAASK</sequence>
<keyword evidence="3 7" id="KW-0677">Repeat</keyword>
<dbReference type="Pfam" id="PF00226">
    <property type="entry name" value="DnaJ"/>
    <property type="match status" value="1"/>
</dbReference>
<evidence type="ECO:0000313" key="11">
    <source>
        <dbReference type="EMBL" id="WXB12363.1"/>
    </source>
</evidence>
<accession>A0ABZ2LN82</accession>
<dbReference type="InterPro" id="IPR008971">
    <property type="entry name" value="HSP40/DnaJ_pept-bd"/>
</dbReference>
<dbReference type="SUPFAM" id="SSF49493">
    <property type="entry name" value="HSP40/DnaJ peptide-binding domain"/>
    <property type="match status" value="2"/>
</dbReference>
<dbReference type="SMART" id="SM00271">
    <property type="entry name" value="DnaJ"/>
    <property type="match status" value="1"/>
</dbReference>
<dbReference type="Gene3D" id="2.60.260.20">
    <property type="entry name" value="Urease metallochaperone UreE, N-terminal domain"/>
    <property type="match status" value="2"/>
</dbReference>
<feature type="repeat" description="CXXCXGXG motif" evidence="7">
    <location>
        <begin position="200"/>
        <end position="207"/>
    </location>
</feature>
<organism evidence="11 12">
    <name type="scientific">Pendulispora albinea</name>
    <dbReference type="NCBI Taxonomy" id="2741071"/>
    <lineage>
        <taxon>Bacteria</taxon>
        <taxon>Pseudomonadati</taxon>
        <taxon>Myxococcota</taxon>
        <taxon>Myxococcia</taxon>
        <taxon>Myxococcales</taxon>
        <taxon>Sorangiineae</taxon>
        <taxon>Pendulisporaceae</taxon>
        <taxon>Pendulispora</taxon>
    </lineage>
</organism>
<keyword evidence="6 7" id="KW-0346">Stress response</keyword>
<evidence type="ECO:0000256" key="4">
    <source>
        <dbReference type="ARBA" id="ARBA00022771"/>
    </source>
</evidence>
<keyword evidence="2 7" id="KW-0479">Metal-binding</keyword>
<comment type="domain">
    <text evidence="7">The J domain is necessary and sufficient to stimulate DnaK ATPase activity. Zinc center 1 plays an important role in the autonomous, DnaK-independent chaperone activity of DnaJ. Zinc center 2 is essential for interaction with DnaK and for DnaJ activity.</text>
</comment>
<feature type="domain" description="J" evidence="9">
    <location>
        <begin position="5"/>
        <end position="70"/>
    </location>
</feature>
<dbReference type="Pfam" id="PF00684">
    <property type="entry name" value="DnaJ_CXXCXGXG"/>
    <property type="match status" value="1"/>
</dbReference>
<comment type="subunit">
    <text evidence="7">Homodimer.</text>
</comment>
<evidence type="ECO:0000259" key="9">
    <source>
        <dbReference type="PROSITE" id="PS50076"/>
    </source>
</evidence>
<dbReference type="PROSITE" id="PS00636">
    <property type="entry name" value="DNAJ_1"/>
    <property type="match status" value="1"/>
</dbReference>
<dbReference type="InterPro" id="IPR018253">
    <property type="entry name" value="DnaJ_domain_CS"/>
</dbReference>
<dbReference type="Pfam" id="PF01556">
    <property type="entry name" value="DnaJ_C"/>
    <property type="match status" value="1"/>
</dbReference>
<evidence type="ECO:0000259" key="10">
    <source>
        <dbReference type="PROSITE" id="PS51188"/>
    </source>
</evidence>
<dbReference type="SUPFAM" id="SSF57938">
    <property type="entry name" value="DnaJ/Hsp40 cysteine-rich domain"/>
    <property type="match status" value="1"/>
</dbReference>
<keyword evidence="5 7" id="KW-0862">Zinc</keyword>
<dbReference type="PANTHER" id="PTHR43096:SF10">
    <property type="entry name" value="CHAPERONE PROTEIN DNAJ A6, CHLOROPLASTIC"/>
    <property type="match status" value="1"/>
</dbReference>
<comment type="similarity">
    <text evidence="7">Belongs to the DnaJ family.</text>
</comment>
<dbReference type="PANTHER" id="PTHR43096">
    <property type="entry name" value="DNAJ HOMOLOG 1, MITOCHONDRIAL-RELATED"/>
    <property type="match status" value="1"/>
</dbReference>
<feature type="domain" description="CR-type" evidence="10">
    <location>
        <begin position="134"/>
        <end position="212"/>
    </location>
</feature>
<feature type="binding site" evidence="7">
    <location>
        <position position="203"/>
    </location>
    <ligand>
        <name>Zn(2+)</name>
        <dbReference type="ChEBI" id="CHEBI:29105"/>
        <label>1</label>
    </ligand>
</feature>
<evidence type="ECO:0000256" key="6">
    <source>
        <dbReference type="ARBA" id="ARBA00023016"/>
    </source>
</evidence>
<dbReference type="PRINTS" id="PR00625">
    <property type="entry name" value="JDOMAIN"/>
</dbReference>
<dbReference type="Proteomes" id="UP001370348">
    <property type="component" value="Chromosome"/>
</dbReference>
<feature type="binding site" evidence="7">
    <location>
        <position position="186"/>
    </location>
    <ligand>
        <name>Zn(2+)</name>
        <dbReference type="ChEBI" id="CHEBI:29105"/>
        <label>2</label>
    </ligand>
</feature>
<feature type="binding site" evidence="7">
    <location>
        <position position="200"/>
    </location>
    <ligand>
        <name>Zn(2+)</name>
        <dbReference type="ChEBI" id="CHEBI:29105"/>
        <label>1</label>
    </ligand>
</feature>
<comment type="function">
    <text evidence="7">Participates actively in the response to hyperosmotic and heat shock by preventing the aggregation of stress-denatured proteins and by disaggregating proteins, also in an autonomous, DnaK-independent fashion. Unfolded proteins bind initially to DnaJ; upon interaction with the DnaJ-bound protein, DnaK hydrolyzes its bound ATP, resulting in the formation of a stable complex. GrpE releases ADP from DnaK; ATP binding to DnaK triggers the release of the substrate protein, thus completing the reaction cycle. Several rounds of ATP-dependent interactions between DnaJ, DnaK and GrpE are required for fully efficient folding. Also involved, together with DnaK and GrpE, in the DNA replication of plasmids through activation of initiation proteins.</text>
</comment>
<dbReference type="RefSeq" id="WP_394821985.1">
    <property type="nucleotide sequence ID" value="NZ_CP089984.1"/>
</dbReference>
<dbReference type="CDD" id="cd10719">
    <property type="entry name" value="DnaJ_zf"/>
    <property type="match status" value="1"/>
</dbReference>
<comment type="subcellular location">
    <subcellularLocation>
        <location evidence="7">Cytoplasm</location>
    </subcellularLocation>
</comment>
<dbReference type="InterPro" id="IPR012724">
    <property type="entry name" value="DnaJ"/>
</dbReference>
<dbReference type="NCBIfam" id="NF008035">
    <property type="entry name" value="PRK10767.1"/>
    <property type="match status" value="1"/>
</dbReference>
<feature type="binding site" evidence="7">
    <location>
        <position position="167"/>
    </location>
    <ligand>
        <name>Zn(2+)</name>
        <dbReference type="ChEBI" id="CHEBI:29105"/>
        <label>2</label>
    </ligand>
</feature>
<dbReference type="InterPro" id="IPR002939">
    <property type="entry name" value="DnaJ_C"/>
</dbReference>
<feature type="binding site" evidence="7">
    <location>
        <position position="189"/>
    </location>
    <ligand>
        <name>Zn(2+)</name>
        <dbReference type="ChEBI" id="CHEBI:29105"/>
        <label>2</label>
    </ligand>
</feature>
<evidence type="ECO:0000313" key="12">
    <source>
        <dbReference type="Proteomes" id="UP001370348"/>
    </source>
</evidence>
<feature type="repeat" description="CXXCXGXG motif" evidence="7">
    <location>
        <begin position="186"/>
        <end position="193"/>
    </location>
</feature>
<feature type="binding site" evidence="7">
    <location>
        <position position="150"/>
    </location>
    <ligand>
        <name>Zn(2+)</name>
        <dbReference type="ChEBI" id="CHEBI:29105"/>
        <label>1</label>
    </ligand>
</feature>
<dbReference type="SUPFAM" id="SSF46565">
    <property type="entry name" value="Chaperone J-domain"/>
    <property type="match status" value="1"/>
</dbReference>
<dbReference type="InterPro" id="IPR036410">
    <property type="entry name" value="HSP_DnaJ_Cys-rich_dom_sf"/>
</dbReference>
<feature type="repeat" description="CXXCXGXG motif" evidence="7">
    <location>
        <begin position="164"/>
        <end position="171"/>
    </location>
</feature>
<evidence type="ECO:0000256" key="3">
    <source>
        <dbReference type="ARBA" id="ARBA00022737"/>
    </source>
</evidence>
<keyword evidence="7" id="KW-0143">Chaperone</keyword>
<comment type="cofactor">
    <cofactor evidence="7">
        <name>Zn(2+)</name>
        <dbReference type="ChEBI" id="CHEBI:29105"/>
    </cofactor>
    <text evidence="7">Binds 2 Zn(2+) ions per monomer.</text>
</comment>
<keyword evidence="12" id="KW-1185">Reference proteome</keyword>
<dbReference type="PROSITE" id="PS50076">
    <property type="entry name" value="DNAJ_2"/>
    <property type="match status" value="1"/>
</dbReference>
<keyword evidence="4 7" id="KW-0863">Zinc-finger</keyword>
<feature type="binding site" evidence="7">
    <location>
        <position position="164"/>
    </location>
    <ligand>
        <name>Zn(2+)</name>
        <dbReference type="ChEBI" id="CHEBI:29105"/>
        <label>2</label>
    </ligand>
</feature>
<feature type="repeat" description="CXXCXGXG motif" evidence="7">
    <location>
        <begin position="147"/>
        <end position="154"/>
    </location>
</feature>
<proteinExistence type="inferred from homology"/>
<keyword evidence="1 7" id="KW-0235">DNA replication</keyword>
<reference evidence="11 12" key="1">
    <citation type="submission" date="2021-12" db="EMBL/GenBank/DDBJ databases">
        <title>Discovery of the Pendulisporaceae a myxobacterial family with distinct sporulation behavior and unique specialized metabolism.</title>
        <authorList>
            <person name="Garcia R."/>
            <person name="Popoff A."/>
            <person name="Bader C.D."/>
            <person name="Loehr J."/>
            <person name="Walesch S."/>
            <person name="Walt C."/>
            <person name="Boldt J."/>
            <person name="Bunk B."/>
            <person name="Haeckl F.J.F.P.J."/>
            <person name="Gunesch A.P."/>
            <person name="Birkelbach J."/>
            <person name="Nuebel U."/>
            <person name="Pietschmann T."/>
            <person name="Bach T."/>
            <person name="Mueller R."/>
        </authorList>
    </citation>
    <scope>NUCLEOTIDE SEQUENCE [LARGE SCALE GENOMIC DNA]</scope>
    <source>
        <strain evidence="11 12">MSr11954</strain>
    </source>
</reference>
<dbReference type="InterPro" id="IPR001305">
    <property type="entry name" value="HSP_DnaJ_Cys-rich_dom"/>
</dbReference>
<keyword evidence="7" id="KW-0963">Cytoplasm</keyword>
<gene>
    <name evidence="7 11" type="primary">dnaJ</name>
    <name evidence="11" type="ORF">LZC94_31505</name>
</gene>
<dbReference type="EMBL" id="CP089984">
    <property type="protein sequence ID" value="WXB12363.1"/>
    <property type="molecule type" value="Genomic_DNA"/>
</dbReference>
<dbReference type="CDD" id="cd10747">
    <property type="entry name" value="DnaJ_C"/>
    <property type="match status" value="1"/>
</dbReference>
<dbReference type="CDD" id="cd06257">
    <property type="entry name" value="DnaJ"/>
    <property type="match status" value="1"/>
</dbReference>
<dbReference type="InterPro" id="IPR036869">
    <property type="entry name" value="J_dom_sf"/>
</dbReference>
<evidence type="ECO:0000256" key="5">
    <source>
        <dbReference type="ARBA" id="ARBA00022833"/>
    </source>
</evidence>
<evidence type="ECO:0000256" key="7">
    <source>
        <dbReference type="HAMAP-Rule" id="MF_01152"/>
    </source>
</evidence>